<dbReference type="NCBIfam" id="TIGR03573">
    <property type="entry name" value="WbuX"/>
    <property type="match status" value="1"/>
</dbReference>
<reference evidence="1" key="2">
    <citation type="submission" date="2021-04" db="EMBL/GenBank/DDBJ databases">
        <authorList>
            <person name="Gilroy R."/>
        </authorList>
    </citation>
    <scope>NUCLEOTIDE SEQUENCE</scope>
    <source>
        <strain evidence="1">2239</strain>
    </source>
</reference>
<dbReference type="AlphaFoldDB" id="A0A9D1V240"/>
<name>A0A9D1V240_9FIRM</name>
<evidence type="ECO:0000313" key="1">
    <source>
        <dbReference type="EMBL" id="HIX04708.1"/>
    </source>
</evidence>
<dbReference type="SUPFAM" id="SSF52402">
    <property type="entry name" value="Adenine nucleotide alpha hydrolases-like"/>
    <property type="match status" value="1"/>
</dbReference>
<comment type="caution">
    <text evidence="1">The sequence shown here is derived from an EMBL/GenBank/DDBJ whole genome shotgun (WGS) entry which is preliminary data.</text>
</comment>
<protein>
    <submittedName>
        <fullName evidence="1">N-acetyl sugar amidotransferase</fullName>
    </submittedName>
</protein>
<accession>A0A9D1V240</accession>
<reference evidence="1" key="1">
    <citation type="journal article" date="2021" name="PeerJ">
        <title>Extensive microbial diversity within the chicken gut microbiome revealed by metagenomics and culture.</title>
        <authorList>
            <person name="Gilroy R."/>
            <person name="Ravi A."/>
            <person name="Getino M."/>
            <person name="Pursley I."/>
            <person name="Horton D.L."/>
            <person name="Alikhan N.F."/>
            <person name="Baker D."/>
            <person name="Gharbi K."/>
            <person name="Hall N."/>
            <person name="Watson M."/>
            <person name="Adriaenssens E.M."/>
            <person name="Foster-Nyarko E."/>
            <person name="Jarju S."/>
            <person name="Secka A."/>
            <person name="Antonio M."/>
            <person name="Oren A."/>
            <person name="Chaudhuri R.R."/>
            <person name="La Ragione R."/>
            <person name="Hildebrand F."/>
            <person name="Pallen M.J."/>
        </authorList>
    </citation>
    <scope>NUCLEOTIDE SEQUENCE</scope>
    <source>
        <strain evidence="1">2239</strain>
    </source>
</reference>
<gene>
    <name evidence="1" type="ORF">H9865_01160</name>
</gene>
<proteinExistence type="predicted"/>
<sequence length="455" mass="53208">MEKLPRYIPIDYSKYAPDIPPEQRETFFGLPRDVRYCKECVMTNQKPNSCYEFEHTIHSKKKTMVIQEDGVCDACHACHNKEGKIDWADRERQLRELCDRYRKTDGSYDCLVPGSGGKDSFYAAHLLKYKYGMHPLTVTWAPHIYTPWGWQNFEAWIHAGFDNYLCTPNGLTHRLLTRLATENLFHPFQPFILGQKQLAPKMAAKFGIPLVFYGENEAEFGNPIADNDSALRDEHFFATNDFDHIYLGGVSLRQLEEDFKVDKADLAIYLPSDTSDVEKNHIQVHYMGYYEKWHPQGAYYYSVEHGGFVPSPERTAGTYSKYNSIDDKVDDFFYYTTYIKYGIGRCTYDAAQEIRNHEITREEGVALCKKFDGEFPMRFAQDFFRYISIDKKHFGAAADCFEQPEMDMDYFMHLADRFRSPHLWQYENGRWSLRHTPFEGESLCDYGTPRKEAQP</sequence>
<dbReference type="InterPro" id="IPR020022">
    <property type="entry name" value="N-acetyl_sugar_amidoTrfase"/>
</dbReference>
<dbReference type="Proteomes" id="UP000824193">
    <property type="component" value="Unassembled WGS sequence"/>
</dbReference>
<organism evidence="1 2">
    <name type="scientific">Candidatus Allofournierella pullicola</name>
    <dbReference type="NCBI Taxonomy" id="2838596"/>
    <lineage>
        <taxon>Bacteria</taxon>
        <taxon>Bacillati</taxon>
        <taxon>Bacillota</taxon>
        <taxon>Clostridia</taxon>
        <taxon>Eubacteriales</taxon>
        <taxon>Oscillospiraceae</taxon>
        <taxon>Allofournierella</taxon>
    </lineage>
</organism>
<evidence type="ECO:0000313" key="2">
    <source>
        <dbReference type="Proteomes" id="UP000824193"/>
    </source>
</evidence>
<dbReference type="EMBL" id="DXFW01000003">
    <property type="protein sequence ID" value="HIX04708.1"/>
    <property type="molecule type" value="Genomic_DNA"/>
</dbReference>